<dbReference type="InterPro" id="IPR013766">
    <property type="entry name" value="Thioredoxin_domain"/>
</dbReference>
<accession>A0A4R0ND33</accession>
<gene>
    <name evidence="7" type="ORF">EZ437_18355</name>
</gene>
<dbReference type="GO" id="GO:0030313">
    <property type="term" value="C:cell envelope"/>
    <property type="evidence" value="ECO:0007669"/>
    <property type="project" value="UniProtKB-SubCell"/>
</dbReference>
<organism evidence="7 8">
    <name type="scientific">Pedobacter psychroterrae</name>
    <dbReference type="NCBI Taxonomy" id="2530453"/>
    <lineage>
        <taxon>Bacteria</taxon>
        <taxon>Pseudomonadati</taxon>
        <taxon>Bacteroidota</taxon>
        <taxon>Sphingobacteriia</taxon>
        <taxon>Sphingobacteriales</taxon>
        <taxon>Sphingobacteriaceae</taxon>
        <taxon>Pedobacter</taxon>
    </lineage>
</organism>
<dbReference type="PANTHER" id="PTHR42852">
    <property type="entry name" value="THIOL:DISULFIDE INTERCHANGE PROTEIN DSBE"/>
    <property type="match status" value="1"/>
</dbReference>
<dbReference type="PROSITE" id="PS51352">
    <property type="entry name" value="THIOREDOXIN_2"/>
    <property type="match status" value="1"/>
</dbReference>
<feature type="chain" id="PRO_5020266473" evidence="5">
    <location>
        <begin position="22"/>
        <end position="370"/>
    </location>
</feature>
<dbReference type="PANTHER" id="PTHR42852:SF6">
    <property type="entry name" value="THIOL:DISULFIDE INTERCHANGE PROTEIN DSBE"/>
    <property type="match status" value="1"/>
</dbReference>
<dbReference type="EMBL" id="SJSL01000007">
    <property type="protein sequence ID" value="TCC98158.1"/>
    <property type="molecule type" value="Genomic_DNA"/>
</dbReference>
<dbReference type="Pfam" id="PF14289">
    <property type="entry name" value="DUF4369"/>
    <property type="match status" value="1"/>
</dbReference>
<feature type="signal peptide" evidence="5">
    <location>
        <begin position="1"/>
        <end position="21"/>
    </location>
</feature>
<evidence type="ECO:0000313" key="7">
    <source>
        <dbReference type="EMBL" id="TCC98158.1"/>
    </source>
</evidence>
<evidence type="ECO:0000313" key="8">
    <source>
        <dbReference type="Proteomes" id="UP000293347"/>
    </source>
</evidence>
<keyword evidence="4" id="KW-0676">Redox-active center</keyword>
<evidence type="ECO:0000256" key="1">
    <source>
        <dbReference type="ARBA" id="ARBA00004196"/>
    </source>
</evidence>
<dbReference type="OrthoDB" id="750178at2"/>
<evidence type="ECO:0000256" key="4">
    <source>
        <dbReference type="ARBA" id="ARBA00023284"/>
    </source>
</evidence>
<evidence type="ECO:0000256" key="2">
    <source>
        <dbReference type="ARBA" id="ARBA00022748"/>
    </source>
</evidence>
<dbReference type="SUPFAM" id="SSF52833">
    <property type="entry name" value="Thioredoxin-like"/>
    <property type="match status" value="1"/>
</dbReference>
<dbReference type="Pfam" id="PF00578">
    <property type="entry name" value="AhpC-TSA"/>
    <property type="match status" value="1"/>
</dbReference>
<name>A0A4R0ND33_9SPHI</name>
<keyword evidence="3" id="KW-1015">Disulfide bond</keyword>
<comment type="subcellular location">
    <subcellularLocation>
        <location evidence="1">Cell envelope</location>
    </subcellularLocation>
</comment>
<feature type="domain" description="Thioredoxin" evidence="6">
    <location>
        <begin position="232"/>
        <end position="370"/>
    </location>
</feature>
<reference evidence="7 8" key="1">
    <citation type="submission" date="2019-02" db="EMBL/GenBank/DDBJ databases">
        <title>Pedobacter sp. RP-1-14 sp. nov., isolated from Arctic soil.</title>
        <authorList>
            <person name="Dahal R.H."/>
        </authorList>
    </citation>
    <scope>NUCLEOTIDE SEQUENCE [LARGE SCALE GENOMIC DNA]</scope>
    <source>
        <strain evidence="7 8">RP-1-14</strain>
    </source>
</reference>
<dbReference type="GO" id="GO:0017004">
    <property type="term" value="P:cytochrome complex assembly"/>
    <property type="evidence" value="ECO:0007669"/>
    <property type="project" value="UniProtKB-KW"/>
</dbReference>
<keyword evidence="8" id="KW-1185">Reference proteome</keyword>
<dbReference type="RefSeq" id="WP_131597533.1">
    <property type="nucleotide sequence ID" value="NZ_SJSL01000007.1"/>
</dbReference>
<evidence type="ECO:0000259" key="6">
    <source>
        <dbReference type="PROSITE" id="PS51352"/>
    </source>
</evidence>
<dbReference type="GO" id="GO:0016209">
    <property type="term" value="F:antioxidant activity"/>
    <property type="evidence" value="ECO:0007669"/>
    <property type="project" value="InterPro"/>
</dbReference>
<dbReference type="InterPro" id="IPR036249">
    <property type="entry name" value="Thioredoxin-like_sf"/>
</dbReference>
<evidence type="ECO:0000256" key="5">
    <source>
        <dbReference type="SAM" id="SignalP"/>
    </source>
</evidence>
<keyword evidence="5" id="KW-0732">Signal</keyword>
<dbReference type="AlphaFoldDB" id="A0A4R0ND33"/>
<dbReference type="PROSITE" id="PS00194">
    <property type="entry name" value="THIOREDOXIN_1"/>
    <property type="match status" value="1"/>
</dbReference>
<protein>
    <submittedName>
        <fullName evidence="7">AhpC/TSA family protein</fullName>
    </submittedName>
</protein>
<sequence length="370" mass="40540">MNLKSLIKTALLAAVSPLILAGTVTAQTQKPFTITGKLDGLADQMVLLSTQYKGQEIADSVQAKNGEFTYKGTTPGALFYGLRFGKNRFIGFPVDAGEKITITGNVDNLKEAEIKGAKHLPVWKEWGKAWSAITARAGVLYKISDSVSKSANKDRSYVDAEFEKLNQRLVDSVEVFVKKYPSSPMVPFIIIDRFINYPNPEKAKSTYAALAPAAKNSTYGLQLGEALRIAAKTGIGVSPSFTLPDQNGKPLSLASLKGKVVLVDFWASWCVPCRKENPNLVKAYTKYHDKGFEIIGISLDDKKANWLKAIEADQLTWLHASDLKGWKSDLAAEYGIKSIPTSFLVDAEGKIIAKDLRGDALEKKLETVFK</sequence>
<dbReference type="InterPro" id="IPR050553">
    <property type="entry name" value="Thioredoxin_ResA/DsbE_sf"/>
</dbReference>
<evidence type="ECO:0000256" key="3">
    <source>
        <dbReference type="ARBA" id="ARBA00023157"/>
    </source>
</evidence>
<keyword evidence="2" id="KW-0201">Cytochrome c-type biogenesis</keyword>
<dbReference type="CDD" id="cd02966">
    <property type="entry name" value="TlpA_like_family"/>
    <property type="match status" value="1"/>
</dbReference>
<dbReference type="Proteomes" id="UP000293347">
    <property type="component" value="Unassembled WGS sequence"/>
</dbReference>
<proteinExistence type="predicted"/>
<dbReference type="InterPro" id="IPR000866">
    <property type="entry name" value="AhpC/TSA"/>
</dbReference>
<comment type="caution">
    <text evidence="7">The sequence shown here is derived from an EMBL/GenBank/DDBJ whole genome shotgun (WGS) entry which is preliminary data.</text>
</comment>
<dbReference type="InterPro" id="IPR025380">
    <property type="entry name" value="DUF4369"/>
</dbReference>
<dbReference type="InterPro" id="IPR017937">
    <property type="entry name" value="Thioredoxin_CS"/>
</dbReference>
<dbReference type="GO" id="GO:0016491">
    <property type="term" value="F:oxidoreductase activity"/>
    <property type="evidence" value="ECO:0007669"/>
    <property type="project" value="InterPro"/>
</dbReference>
<dbReference type="Gene3D" id="3.40.30.10">
    <property type="entry name" value="Glutaredoxin"/>
    <property type="match status" value="1"/>
</dbReference>